<dbReference type="RefSeq" id="WP_358277464.1">
    <property type="nucleotide sequence ID" value="NZ_JBEYGJ010000001.1"/>
</dbReference>
<dbReference type="InterPro" id="IPR050644">
    <property type="entry name" value="PG_Glycine_Bridge_Synth"/>
</dbReference>
<keyword evidence="2" id="KW-0808">Transferase</keyword>
<name>A0ABW6L808_9ACTN</name>
<keyword evidence="3" id="KW-1185">Reference proteome</keyword>
<evidence type="ECO:0000313" key="2">
    <source>
        <dbReference type="EMBL" id="MFE9223764.1"/>
    </source>
</evidence>
<proteinExistence type="predicted"/>
<dbReference type="InterPro" id="IPR016181">
    <property type="entry name" value="Acyl_CoA_acyltransferase"/>
</dbReference>
<dbReference type="EMBL" id="JBIAFP010000002">
    <property type="protein sequence ID" value="MFE9223764.1"/>
    <property type="molecule type" value="Genomic_DNA"/>
</dbReference>
<gene>
    <name evidence="2" type="ORF">ACFYM3_03830</name>
</gene>
<reference evidence="2 3" key="1">
    <citation type="submission" date="2024-10" db="EMBL/GenBank/DDBJ databases">
        <title>The Natural Products Discovery Center: Release of the First 8490 Sequenced Strains for Exploring Actinobacteria Biosynthetic Diversity.</title>
        <authorList>
            <person name="Kalkreuter E."/>
            <person name="Kautsar S.A."/>
            <person name="Yang D."/>
            <person name="Bader C.D."/>
            <person name="Teijaro C.N."/>
            <person name="Fluegel L."/>
            <person name="Davis C.M."/>
            <person name="Simpson J.R."/>
            <person name="Lauterbach L."/>
            <person name="Steele A.D."/>
            <person name="Gui C."/>
            <person name="Meng S."/>
            <person name="Li G."/>
            <person name="Viehrig K."/>
            <person name="Ye F."/>
            <person name="Su P."/>
            <person name="Kiefer A.F."/>
            <person name="Nichols A."/>
            <person name="Cepeda A.J."/>
            <person name="Yan W."/>
            <person name="Fan B."/>
            <person name="Jiang Y."/>
            <person name="Adhikari A."/>
            <person name="Zheng C.-J."/>
            <person name="Schuster L."/>
            <person name="Cowan T.M."/>
            <person name="Smanski M.J."/>
            <person name="Chevrette M.G."/>
            <person name="De Carvalho L.P.S."/>
            <person name="Shen B."/>
        </authorList>
    </citation>
    <scope>NUCLEOTIDE SEQUENCE [LARGE SCALE GENOMIC DNA]</scope>
    <source>
        <strain evidence="2 3">NPDC007066</strain>
    </source>
</reference>
<keyword evidence="2" id="KW-0012">Acyltransferase</keyword>
<dbReference type="InterPro" id="IPR038740">
    <property type="entry name" value="BioF2-like_GNAT_dom"/>
</dbReference>
<feature type="domain" description="BioF2-like acetyltransferase" evidence="1">
    <location>
        <begin position="169"/>
        <end position="314"/>
    </location>
</feature>
<comment type="caution">
    <text evidence="2">The sequence shown here is derived from an EMBL/GenBank/DDBJ whole genome shotgun (WGS) entry which is preliminary data.</text>
</comment>
<sequence length="362" mass="40908">MSASVVLLIDTSAGPVQVTTPAPHDIWWELAGQDAATQITQTPPWLDCLCATGSYRDASRLYEFEDGGKLVLPLVGRRQRPRWLDEEESWPGGEWGIGGPVFSGGVGETEARAMFDDLARRPANRVGVWFRPGDDAVWARSVPAGFRMQPNTAHVLNLEGGFGAVWERRFHQGVRRGVRRAERSDLEVEVDRTGRLAPAFYQLFEQSIPRWARQDHEPLPLARWRRMRIFPPSRLQMIAARLGASCTIWMARRGGEPAAAIVVLRHGNHALYWRGAMNRELAHPTRASHLLHRLAIEDACAAGCRQYDMGVSVEGTTLRRFKESFGTDTFSSPRYYRERLPFRAPKQGLRWAVLRAVRFRGT</sequence>
<dbReference type="PANTHER" id="PTHR36174">
    <property type="entry name" value="LIPID II:GLYCINE GLYCYLTRANSFERASE"/>
    <property type="match status" value="1"/>
</dbReference>
<evidence type="ECO:0000259" key="1">
    <source>
        <dbReference type="Pfam" id="PF13480"/>
    </source>
</evidence>
<evidence type="ECO:0000313" key="3">
    <source>
        <dbReference type="Proteomes" id="UP001601288"/>
    </source>
</evidence>
<accession>A0ABW6L808</accession>
<dbReference type="EC" id="2.3.1.-" evidence="2"/>
<dbReference type="SUPFAM" id="SSF55729">
    <property type="entry name" value="Acyl-CoA N-acyltransferases (Nat)"/>
    <property type="match status" value="1"/>
</dbReference>
<dbReference type="Proteomes" id="UP001601288">
    <property type="component" value="Unassembled WGS sequence"/>
</dbReference>
<dbReference type="GO" id="GO:0016746">
    <property type="term" value="F:acyltransferase activity"/>
    <property type="evidence" value="ECO:0007669"/>
    <property type="project" value="UniProtKB-KW"/>
</dbReference>
<organism evidence="2 3">
    <name type="scientific">Streptomyces massasporeus</name>
    <dbReference type="NCBI Taxonomy" id="67324"/>
    <lineage>
        <taxon>Bacteria</taxon>
        <taxon>Bacillati</taxon>
        <taxon>Actinomycetota</taxon>
        <taxon>Actinomycetes</taxon>
        <taxon>Kitasatosporales</taxon>
        <taxon>Streptomycetaceae</taxon>
        <taxon>Streptomyces</taxon>
    </lineage>
</organism>
<dbReference type="PANTHER" id="PTHR36174:SF1">
    <property type="entry name" value="LIPID II:GLYCINE GLYCYLTRANSFERASE"/>
    <property type="match status" value="1"/>
</dbReference>
<protein>
    <submittedName>
        <fullName evidence="2">GNAT family N-acetyltransferase</fullName>
        <ecNumber evidence="2">2.3.1.-</ecNumber>
    </submittedName>
</protein>
<dbReference type="Gene3D" id="3.40.630.30">
    <property type="match status" value="1"/>
</dbReference>
<dbReference type="Pfam" id="PF13480">
    <property type="entry name" value="Acetyltransf_6"/>
    <property type="match status" value="1"/>
</dbReference>